<dbReference type="HAMAP" id="MF_01147">
    <property type="entry name" value="Lgt"/>
    <property type="match status" value="1"/>
</dbReference>
<dbReference type="NCBIfam" id="TIGR00544">
    <property type="entry name" value="lgt"/>
    <property type="match status" value="1"/>
</dbReference>
<gene>
    <name evidence="7" type="primary">lgt</name>
    <name evidence="8" type="ORF">IAB00_01590</name>
</gene>
<evidence type="ECO:0000256" key="2">
    <source>
        <dbReference type="ARBA" id="ARBA00022475"/>
    </source>
</evidence>
<feature type="transmembrane region" description="Helical" evidence="7">
    <location>
        <begin position="47"/>
        <end position="67"/>
    </location>
</feature>
<evidence type="ECO:0000313" key="8">
    <source>
        <dbReference type="EMBL" id="HIU09938.1"/>
    </source>
</evidence>
<comment type="pathway">
    <text evidence="7">Protein modification; lipoprotein biosynthesis (diacylglyceryl transfer).</text>
</comment>
<dbReference type="AlphaFoldDB" id="A0A9D1HL56"/>
<evidence type="ECO:0000313" key="9">
    <source>
        <dbReference type="Proteomes" id="UP000824124"/>
    </source>
</evidence>
<dbReference type="GO" id="GO:0008961">
    <property type="term" value="F:phosphatidylglycerol-prolipoprotein diacylglyceryl transferase activity"/>
    <property type="evidence" value="ECO:0007669"/>
    <property type="project" value="UniProtKB-UniRule"/>
</dbReference>
<dbReference type="EC" id="2.5.1.145" evidence="7"/>
<name>A0A9D1HL56_9FIRM</name>
<proteinExistence type="inferred from homology"/>
<comment type="function">
    <text evidence="7">Catalyzes the transfer of the diacylglyceryl group from phosphatidylglycerol to the sulfhydryl group of the N-terminal cysteine of a prolipoprotein, the first step in the formation of mature lipoproteins.</text>
</comment>
<reference evidence="8" key="2">
    <citation type="journal article" date="2021" name="PeerJ">
        <title>Extensive microbial diversity within the chicken gut microbiome revealed by metagenomics and culture.</title>
        <authorList>
            <person name="Gilroy R."/>
            <person name="Ravi A."/>
            <person name="Getino M."/>
            <person name="Pursley I."/>
            <person name="Horton D.L."/>
            <person name="Alikhan N.F."/>
            <person name="Baker D."/>
            <person name="Gharbi K."/>
            <person name="Hall N."/>
            <person name="Watson M."/>
            <person name="Adriaenssens E.M."/>
            <person name="Foster-Nyarko E."/>
            <person name="Jarju S."/>
            <person name="Secka A."/>
            <person name="Antonio M."/>
            <person name="Oren A."/>
            <person name="Chaudhuri R.R."/>
            <person name="La Ragione R."/>
            <person name="Hildebrand F."/>
            <person name="Pallen M.J."/>
        </authorList>
    </citation>
    <scope>NUCLEOTIDE SEQUENCE</scope>
    <source>
        <strain evidence="8">2830</strain>
    </source>
</reference>
<sequence>MSPIAFTLGPLTVRWYGILIVTGIVVAILMCRYLAAKKNLSFDDLIDYALVMVPLGIVCARTYYVLFRWSYYAENPGEIIAVWHGGLAVHGSILGGMLGLWLVARHKGQSFRQWGDIIVPGLILAQAIGRWGNFFNQEAYGYETDLPWAMFIDGAYRHPTFLYESIWDFLGCLLLLALWRWWKTRETGDVAACYLIYYSVGRFVIESFRTDSLMLGPLRMAQVIGIVGVLAGLLLFWVNRAYPWHEFTLAPRRKRR</sequence>
<keyword evidence="2 7" id="KW-1003">Cell membrane</keyword>
<dbReference type="PROSITE" id="PS01311">
    <property type="entry name" value="LGT"/>
    <property type="match status" value="1"/>
</dbReference>
<evidence type="ECO:0000256" key="7">
    <source>
        <dbReference type="HAMAP-Rule" id="MF_01147"/>
    </source>
</evidence>
<comment type="similarity">
    <text evidence="1 7">Belongs to the Lgt family.</text>
</comment>
<comment type="caution">
    <text evidence="8">The sequence shown here is derived from an EMBL/GenBank/DDBJ whole genome shotgun (WGS) entry which is preliminary data.</text>
</comment>
<evidence type="ECO:0000256" key="3">
    <source>
        <dbReference type="ARBA" id="ARBA00022679"/>
    </source>
</evidence>
<feature type="transmembrane region" description="Helical" evidence="7">
    <location>
        <begin position="161"/>
        <end position="182"/>
    </location>
</feature>
<keyword evidence="3 7" id="KW-0808">Transferase</keyword>
<evidence type="ECO:0000256" key="4">
    <source>
        <dbReference type="ARBA" id="ARBA00022692"/>
    </source>
</evidence>
<comment type="subcellular location">
    <subcellularLocation>
        <location evidence="7">Cell membrane</location>
        <topology evidence="7">Multi-pass membrane protein</topology>
    </subcellularLocation>
</comment>
<accession>A0A9D1HL56</accession>
<evidence type="ECO:0000256" key="1">
    <source>
        <dbReference type="ARBA" id="ARBA00007150"/>
    </source>
</evidence>
<feature type="transmembrane region" description="Helical" evidence="7">
    <location>
        <begin position="15"/>
        <end position="35"/>
    </location>
</feature>
<keyword evidence="6 7" id="KW-0472">Membrane</keyword>
<comment type="catalytic activity">
    <reaction evidence="7">
        <text>L-cysteinyl-[prolipoprotein] + a 1,2-diacyl-sn-glycero-3-phospho-(1'-sn-glycerol) = an S-1,2-diacyl-sn-glyceryl-L-cysteinyl-[prolipoprotein] + sn-glycerol 1-phosphate + H(+)</text>
        <dbReference type="Rhea" id="RHEA:56712"/>
        <dbReference type="Rhea" id="RHEA-COMP:14679"/>
        <dbReference type="Rhea" id="RHEA-COMP:14680"/>
        <dbReference type="ChEBI" id="CHEBI:15378"/>
        <dbReference type="ChEBI" id="CHEBI:29950"/>
        <dbReference type="ChEBI" id="CHEBI:57685"/>
        <dbReference type="ChEBI" id="CHEBI:64716"/>
        <dbReference type="ChEBI" id="CHEBI:140658"/>
        <dbReference type="EC" id="2.5.1.145"/>
    </reaction>
</comment>
<keyword evidence="8" id="KW-0328">Glycosyltransferase</keyword>
<evidence type="ECO:0000256" key="6">
    <source>
        <dbReference type="ARBA" id="ARBA00023136"/>
    </source>
</evidence>
<dbReference type="EMBL" id="DVMH01000011">
    <property type="protein sequence ID" value="HIU09938.1"/>
    <property type="molecule type" value="Genomic_DNA"/>
</dbReference>
<dbReference type="Pfam" id="PF01790">
    <property type="entry name" value="LGT"/>
    <property type="match status" value="1"/>
</dbReference>
<feature type="transmembrane region" description="Helical" evidence="7">
    <location>
        <begin position="79"/>
        <end position="104"/>
    </location>
</feature>
<dbReference type="GO" id="GO:0005886">
    <property type="term" value="C:plasma membrane"/>
    <property type="evidence" value="ECO:0007669"/>
    <property type="project" value="UniProtKB-SubCell"/>
</dbReference>
<organism evidence="8 9">
    <name type="scientific">Candidatus Avidehalobacter gallistercoris</name>
    <dbReference type="NCBI Taxonomy" id="2840694"/>
    <lineage>
        <taxon>Bacteria</taxon>
        <taxon>Bacillati</taxon>
        <taxon>Bacillota</taxon>
        <taxon>Clostridia</taxon>
        <taxon>Eubacteriales</taxon>
        <taxon>Peptococcaceae</taxon>
        <taxon>Peptococcaceae incertae sedis</taxon>
        <taxon>Candidatus Avidehalobacter</taxon>
    </lineage>
</organism>
<dbReference type="PANTHER" id="PTHR30589:SF0">
    <property type="entry name" value="PHOSPHATIDYLGLYCEROL--PROLIPOPROTEIN DIACYLGLYCERYL TRANSFERASE"/>
    <property type="match status" value="1"/>
</dbReference>
<feature type="binding site" evidence="7">
    <location>
        <position position="130"/>
    </location>
    <ligand>
        <name>a 1,2-diacyl-sn-glycero-3-phospho-(1'-sn-glycerol)</name>
        <dbReference type="ChEBI" id="CHEBI:64716"/>
    </ligand>
</feature>
<keyword evidence="4 7" id="KW-0812">Transmembrane</keyword>
<protein>
    <recommendedName>
        <fullName evidence="7">Phosphatidylglycerol--prolipoprotein diacylglyceryl transferase</fullName>
        <ecNumber evidence="7">2.5.1.145</ecNumber>
    </recommendedName>
</protein>
<dbReference type="Proteomes" id="UP000824124">
    <property type="component" value="Unassembled WGS sequence"/>
</dbReference>
<dbReference type="InterPro" id="IPR001640">
    <property type="entry name" value="Lgt"/>
</dbReference>
<feature type="transmembrane region" description="Helical" evidence="7">
    <location>
        <begin position="217"/>
        <end position="238"/>
    </location>
</feature>
<reference evidence="8" key="1">
    <citation type="submission" date="2020-10" db="EMBL/GenBank/DDBJ databases">
        <authorList>
            <person name="Gilroy R."/>
        </authorList>
    </citation>
    <scope>NUCLEOTIDE SEQUENCE</scope>
    <source>
        <strain evidence="8">2830</strain>
    </source>
</reference>
<dbReference type="GO" id="GO:0042158">
    <property type="term" value="P:lipoprotein biosynthetic process"/>
    <property type="evidence" value="ECO:0007669"/>
    <property type="project" value="UniProtKB-UniRule"/>
</dbReference>
<evidence type="ECO:0000256" key="5">
    <source>
        <dbReference type="ARBA" id="ARBA00022989"/>
    </source>
</evidence>
<dbReference type="PANTHER" id="PTHR30589">
    <property type="entry name" value="PROLIPOPROTEIN DIACYLGLYCERYL TRANSFERASE"/>
    <property type="match status" value="1"/>
</dbReference>
<keyword evidence="5 7" id="KW-1133">Transmembrane helix</keyword>